<proteinExistence type="predicted"/>
<dbReference type="Gene3D" id="2.30.30.990">
    <property type="entry name" value="Malonyl-[acyl-carrier protein] O-methyltransferase, zinc-finger motif"/>
    <property type="match status" value="1"/>
</dbReference>
<protein>
    <recommendedName>
        <fullName evidence="4">Zinc finger protein</fullName>
    </recommendedName>
</protein>
<dbReference type="EMBL" id="JAQGLA010000142">
    <property type="protein sequence ID" value="MDA3631075.1"/>
    <property type="molecule type" value="Genomic_DNA"/>
</dbReference>
<comment type="caution">
    <text evidence="2">The sequence shown here is derived from an EMBL/GenBank/DDBJ whole genome shotgun (WGS) entry which is preliminary data.</text>
</comment>
<evidence type="ECO:0000313" key="2">
    <source>
        <dbReference type="EMBL" id="MDA3631075.1"/>
    </source>
</evidence>
<feature type="region of interest" description="Disordered" evidence="1">
    <location>
        <begin position="1"/>
        <end position="29"/>
    </location>
</feature>
<gene>
    <name evidence="2" type="ORF">OU415_37015</name>
</gene>
<dbReference type="RefSeq" id="WP_270954393.1">
    <property type="nucleotide sequence ID" value="NZ_JAQGLA010000142.1"/>
</dbReference>
<keyword evidence="3" id="KW-1185">Reference proteome</keyword>
<reference evidence="2 3" key="1">
    <citation type="submission" date="2022-11" db="EMBL/GenBank/DDBJ databases">
        <title>Draft genome sequence of Saccharopolyspora sp. WRP15-2 isolated from rhizosphere soils of wild rice in Thailand.</title>
        <authorList>
            <person name="Duangmal K."/>
            <person name="Kammanee S."/>
            <person name="Muangham S."/>
        </authorList>
    </citation>
    <scope>NUCLEOTIDE SEQUENCE [LARGE SCALE GENOMIC DNA]</scope>
    <source>
        <strain evidence="2 3">WRP15-2</strain>
    </source>
</reference>
<organism evidence="2 3">
    <name type="scientific">Saccharopolyspora oryzae</name>
    <dbReference type="NCBI Taxonomy" id="2997343"/>
    <lineage>
        <taxon>Bacteria</taxon>
        <taxon>Bacillati</taxon>
        <taxon>Actinomycetota</taxon>
        <taxon>Actinomycetes</taxon>
        <taxon>Pseudonocardiales</taxon>
        <taxon>Pseudonocardiaceae</taxon>
        <taxon>Saccharopolyspora</taxon>
    </lineage>
</organism>
<evidence type="ECO:0008006" key="4">
    <source>
        <dbReference type="Google" id="ProtNLM"/>
    </source>
</evidence>
<dbReference type="Pfam" id="PF16827">
    <property type="entry name" value="zf-HC3"/>
    <property type="match status" value="1"/>
</dbReference>
<sequence>MIQLEHHWQPAGQHCHAIDGTVPSGQHREGEPITTLCGQQIDAAEPTALNWLWPTCGDCLRAAGRMPGGTS</sequence>
<evidence type="ECO:0000313" key="3">
    <source>
        <dbReference type="Proteomes" id="UP001210380"/>
    </source>
</evidence>
<dbReference type="Proteomes" id="UP001210380">
    <property type="component" value="Unassembled WGS sequence"/>
</dbReference>
<accession>A0ABT4VAU5</accession>
<evidence type="ECO:0000256" key="1">
    <source>
        <dbReference type="SAM" id="MobiDB-lite"/>
    </source>
</evidence>
<name>A0ABT4VAU5_9PSEU</name>
<dbReference type="InterPro" id="IPR031795">
    <property type="entry name" value="Zf-HC3"/>
</dbReference>